<comment type="caution">
    <text evidence="7">The sequence shown here is derived from an EMBL/GenBank/DDBJ whole genome shotgun (WGS) entry which is preliminary data.</text>
</comment>
<feature type="transmembrane region" description="Helical" evidence="6">
    <location>
        <begin position="375"/>
        <end position="396"/>
    </location>
</feature>
<dbReference type="Proteomes" id="UP001204376">
    <property type="component" value="Unassembled WGS sequence"/>
</dbReference>
<feature type="transmembrane region" description="Helical" evidence="6">
    <location>
        <begin position="143"/>
        <end position="160"/>
    </location>
</feature>
<evidence type="ECO:0000256" key="5">
    <source>
        <dbReference type="ARBA" id="ARBA00023136"/>
    </source>
</evidence>
<evidence type="ECO:0000256" key="2">
    <source>
        <dbReference type="ARBA" id="ARBA00022475"/>
    </source>
</evidence>
<evidence type="ECO:0000313" key="7">
    <source>
        <dbReference type="EMBL" id="MCQ6960951.1"/>
    </source>
</evidence>
<evidence type="ECO:0000256" key="1">
    <source>
        <dbReference type="ARBA" id="ARBA00004651"/>
    </source>
</evidence>
<feature type="transmembrane region" description="Helical" evidence="6">
    <location>
        <begin position="408"/>
        <end position="428"/>
    </location>
</feature>
<dbReference type="PANTHER" id="PTHR30250:SF11">
    <property type="entry name" value="O-ANTIGEN TRANSPORTER-RELATED"/>
    <property type="match status" value="1"/>
</dbReference>
<feature type="transmembrane region" description="Helical" evidence="6">
    <location>
        <begin position="434"/>
        <end position="454"/>
    </location>
</feature>
<evidence type="ECO:0000313" key="8">
    <source>
        <dbReference type="Proteomes" id="UP001204376"/>
    </source>
</evidence>
<keyword evidence="2" id="KW-1003">Cell membrane</keyword>
<keyword evidence="4 6" id="KW-1133">Transmembrane helix</keyword>
<proteinExistence type="predicted"/>
<feature type="transmembrane region" description="Helical" evidence="6">
    <location>
        <begin position="244"/>
        <end position="263"/>
    </location>
</feature>
<evidence type="ECO:0000256" key="3">
    <source>
        <dbReference type="ARBA" id="ARBA00022692"/>
    </source>
</evidence>
<comment type="subcellular location">
    <subcellularLocation>
        <location evidence="1">Cell membrane</location>
        <topology evidence="1">Multi-pass membrane protein</topology>
    </subcellularLocation>
</comment>
<evidence type="ECO:0000256" key="6">
    <source>
        <dbReference type="SAM" id="Phobius"/>
    </source>
</evidence>
<protein>
    <submittedName>
        <fullName evidence="7">Oligosaccharide flippase family protein</fullName>
    </submittedName>
</protein>
<dbReference type="PANTHER" id="PTHR30250">
    <property type="entry name" value="PST FAMILY PREDICTED COLANIC ACID TRANSPORTER"/>
    <property type="match status" value="1"/>
</dbReference>
<feature type="transmembrane region" description="Helical" evidence="6">
    <location>
        <begin position="166"/>
        <end position="182"/>
    </location>
</feature>
<sequence>MLKKFFSYTAAEGLSKALNWLTIALLPLVLSPKEYGIVGLLVAIEGVVSTITLIGQEKAIFRFHNPKSFNVLKYSFQLVTLFLILIMLISGGVYLLKKEMFNIPIFPHLIVFLISILFYNQARLLMSLSRITENAAMFWKTRALYQIIKIVAVFILAYWFKNGLSYIYGCFVAGFIFFIIYARLIYSNYKPLQGLAKFDKNTILLLGFGVPLIFHAMSGNILSYADRFFVNGFLDSKQLGIYTFVYSLGSSIFFFYGTVASYFEPLTYRHHDNKAAYQTILKFYLVFVLICAGILAFSIKCSFEPIILKYVSKDYILGINCLGYVLAAHLIIPFYTVANYELAVINKTKFIATSTVLSAMVNIGLNFLFIPKMGIVGGAISTFCTYLFLALITNLWSRIKAGWDIVYLRFIFLMFLFVNGLLLIMAYFNNRMPVQVLVFAIGIIILSILLFSLFKKLKAVFAIQPIKGVVA</sequence>
<dbReference type="InterPro" id="IPR002797">
    <property type="entry name" value="Polysacc_synth"/>
</dbReference>
<dbReference type="RefSeq" id="WP_256541121.1">
    <property type="nucleotide sequence ID" value="NZ_JANHOH010000010.1"/>
</dbReference>
<keyword evidence="3 6" id="KW-0812">Transmembrane</keyword>
<feature type="transmembrane region" description="Helical" evidence="6">
    <location>
        <begin position="76"/>
        <end position="95"/>
    </location>
</feature>
<feature type="transmembrane region" description="Helical" evidence="6">
    <location>
        <begin position="283"/>
        <end position="303"/>
    </location>
</feature>
<dbReference type="EMBL" id="JANHOH010000010">
    <property type="protein sequence ID" value="MCQ6960951.1"/>
    <property type="molecule type" value="Genomic_DNA"/>
</dbReference>
<accession>A0ABT1T9K1</accession>
<evidence type="ECO:0000256" key="4">
    <source>
        <dbReference type="ARBA" id="ARBA00022989"/>
    </source>
</evidence>
<feature type="transmembrane region" description="Helical" evidence="6">
    <location>
        <begin position="101"/>
        <end position="122"/>
    </location>
</feature>
<organism evidence="7 8">
    <name type="scientific">Mucilaginibacter aquariorum</name>
    <dbReference type="NCBI Taxonomy" id="2967225"/>
    <lineage>
        <taxon>Bacteria</taxon>
        <taxon>Pseudomonadati</taxon>
        <taxon>Bacteroidota</taxon>
        <taxon>Sphingobacteriia</taxon>
        <taxon>Sphingobacteriales</taxon>
        <taxon>Sphingobacteriaceae</taxon>
        <taxon>Mucilaginibacter</taxon>
    </lineage>
</organism>
<reference evidence="7 8" key="1">
    <citation type="submission" date="2022-07" db="EMBL/GenBank/DDBJ databases">
        <title>Mucilaginibacter sp. JC4.</title>
        <authorList>
            <person name="Le V."/>
            <person name="Ko S.-R."/>
            <person name="Ahn C.-Y."/>
            <person name="Oh H.-M."/>
        </authorList>
    </citation>
    <scope>NUCLEOTIDE SEQUENCE [LARGE SCALE GENOMIC DNA]</scope>
    <source>
        <strain evidence="7 8">JC4</strain>
    </source>
</reference>
<feature type="transmembrane region" description="Helical" evidence="6">
    <location>
        <begin position="35"/>
        <end position="55"/>
    </location>
</feature>
<gene>
    <name evidence="7" type="ORF">NPE20_23425</name>
</gene>
<feature type="transmembrane region" description="Helical" evidence="6">
    <location>
        <begin position="203"/>
        <end position="224"/>
    </location>
</feature>
<feature type="transmembrane region" description="Helical" evidence="6">
    <location>
        <begin position="315"/>
        <end position="338"/>
    </location>
</feature>
<dbReference type="InterPro" id="IPR050833">
    <property type="entry name" value="Poly_Biosynth_Transport"/>
</dbReference>
<feature type="transmembrane region" description="Helical" evidence="6">
    <location>
        <begin position="350"/>
        <end position="369"/>
    </location>
</feature>
<dbReference type="Pfam" id="PF01943">
    <property type="entry name" value="Polysacc_synt"/>
    <property type="match status" value="1"/>
</dbReference>
<name>A0ABT1T9K1_9SPHI</name>
<keyword evidence="5 6" id="KW-0472">Membrane</keyword>
<keyword evidence="8" id="KW-1185">Reference proteome</keyword>